<dbReference type="Gene3D" id="1.25.40.10">
    <property type="entry name" value="Tetratricopeptide repeat domain"/>
    <property type="match status" value="1"/>
</dbReference>
<comment type="caution">
    <text evidence="3">The sequence shown here is derived from an EMBL/GenBank/DDBJ whole genome shotgun (WGS) entry which is preliminary data.</text>
</comment>
<accession>A0A1V6Q8X7</accession>
<feature type="compositionally biased region" description="Basic residues" evidence="1">
    <location>
        <begin position="668"/>
        <end position="680"/>
    </location>
</feature>
<keyword evidence="4" id="KW-1185">Reference proteome</keyword>
<name>A0A1V6Q8X7_9EURO</name>
<evidence type="ECO:0000256" key="1">
    <source>
        <dbReference type="SAM" id="MobiDB-lite"/>
    </source>
</evidence>
<feature type="compositionally biased region" description="Polar residues" evidence="1">
    <location>
        <begin position="71"/>
        <end position="95"/>
    </location>
</feature>
<sequence>MTMENSSSISLVDNTVPAQQQPGEGPSRQASALDRQTSLTKHLSRASVQSQLAKRKYAKWQPDRLGIAPDTSASEPLSRESSQARGGSISASSVGEGSGGRDVETVDFAPSRVSSHTGNGNGNTTENIDTGTQTNKRGSELDILYENQRGWFVFGVPRYSNSSLLNFDPSPWITQDKRASAVNITNAQVPDPSWEWAWKTWYVDMSGDVDEQGWQYSFSFGSSSWHGTQPWFHSFVRRRRWVRLRIKVLERRHRGRSDFEKSHMLTEDYFTIHSSKVRSREQSVAGLSRVESGFLNRANMTVDEEPQIEEIGDIPSLMQALKLASIDRERIDALKKFVENGGDELYYLADRMPDIMPTFLFQTSRWQFVTYLSGVVRDLSRTLPDTDKDADAIQRKKDNLTRTAEACKRHITGPDVFKDTHGESETELLNLTPVAKQDTLMAKRPVLEERSHSMRRIFRGIPKAAEIDREVTACRFGANNFRGKKVLRRKHLTSNAPISFLIHDFRPVGASTSMLSRGRPCLRRRVSTFLDTVTTGPDEPLLFLYPRWAAPTLRHRRPISSLNSIEAPKRPCRSSNTPFRPAARPSPSLPRYSRHWISSDATTSSIHDSSHEPPAVVTEYSSSSSKGNEIDPNSSNDSVGETSDPKQSGSSGRTKTGASKHLSPQRLARMKMIQKSRQHNRSPDDPPPSLTKNKVLARNLSAQDSQKLRYREFQREKYRKSGKHYVDKAWLDTKDVLEKVQQDTRKKVKRRTKHKEILVAEDTLGIFCGATQWTLQENVWYLSVHNGCRVHCLSVEENKGLYRRVILSGTEHVLELVQARIARAQTLQTSGDPLVDIQKPLAPMCISQSAMERSKVPMPLIRGIWCFEKRPVNHRRLDEILMSHSGLTSVKEFVEQVEELTLSGVPKSTAKDSAVYATAETSIPPKQVAQRLVAIFKSELNYKHISTAALNHALVYLCDHELPGVARDLCSHAEHVATIDTFNILLKYAARSQDVAMFRGFARTMPRAHVCPNPDTWLALLSALVTPTEKADLIQHMVHRGYMSSTATIRSALQHTIQDSLVTHLDSGKGIESFIDLMVHTHGANWFSNATLGQLVETVIRLEDWDSLSRLIQLCIENNVPMPENILVKILHARRRDTFGAVQYYFRFLELPGFRLSSQAFEALFLSAYKNRHFNLCRVLWRYACLWRRVTYKMHQCVLTSLCRTVPFHKGPETVELWSTDAGKVIVGLDLHHESYPVKESLLRDIPPEFHQNPLAYLTKWKPVGKERGLHLRLAKDLVRRDIELGAHYYYPKNPLPLMLDAAIILDKEWRDIPRPLAWSMQNAIGIPLGLRSERDEK</sequence>
<dbReference type="InterPro" id="IPR006614">
    <property type="entry name" value="Peroxin/Ferlin"/>
</dbReference>
<dbReference type="SMART" id="SM00694">
    <property type="entry name" value="DysFC"/>
    <property type="match status" value="1"/>
</dbReference>
<dbReference type="Proteomes" id="UP000191672">
    <property type="component" value="Unassembled WGS sequence"/>
</dbReference>
<evidence type="ECO:0000259" key="2">
    <source>
        <dbReference type="SMART" id="SM00694"/>
    </source>
</evidence>
<evidence type="ECO:0000313" key="3">
    <source>
        <dbReference type="EMBL" id="OQD85674.1"/>
    </source>
</evidence>
<feature type="region of interest" description="Disordered" evidence="1">
    <location>
        <begin position="1"/>
        <end position="135"/>
    </location>
</feature>
<gene>
    <name evidence="3" type="ORF">PENANT_c009G06969</name>
</gene>
<feature type="compositionally biased region" description="Low complexity" evidence="1">
    <location>
        <begin position="580"/>
        <end position="591"/>
    </location>
</feature>
<dbReference type="OrthoDB" id="72441at2759"/>
<dbReference type="GO" id="GO:0016020">
    <property type="term" value="C:membrane"/>
    <property type="evidence" value="ECO:0007669"/>
    <property type="project" value="InterPro"/>
</dbReference>
<protein>
    <recommendedName>
        <fullName evidence="2">Peroxin/Ferlin domain-containing protein</fullName>
    </recommendedName>
</protein>
<feature type="compositionally biased region" description="Polar residues" evidence="1">
    <location>
        <begin position="619"/>
        <end position="657"/>
    </location>
</feature>
<feature type="region of interest" description="Disordered" evidence="1">
    <location>
        <begin position="561"/>
        <end position="694"/>
    </location>
</feature>
<dbReference type="STRING" id="416450.A0A1V6Q8X7"/>
<organism evidence="3 4">
    <name type="scientific">Penicillium antarcticum</name>
    <dbReference type="NCBI Taxonomy" id="416450"/>
    <lineage>
        <taxon>Eukaryota</taxon>
        <taxon>Fungi</taxon>
        <taxon>Dikarya</taxon>
        <taxon>Ascomycota</taxon>
        <taxon>Pezizomycotina</taxon>
        <taxon>Eurotiomycetes</taxon>
        <taxon>Eurotiomycetidae</taxon>
        <taxon>Eurotiales</taxon>
        <taxon>Aspergillaceae</taxon>
        <taxon>Penicillium</taxon>
    </lineage>
</organism>
<feature type="compositionally biased region" description="Low complexity" evidence="1">
    <location>
        <begin position="122"/>
        <end position="132"/>
    </location>
</feature>
<dbReference type="EMBL" id="MDYN01000009">
    <property type="protein sequence ID" value="OQD85674.1"/>
    <property type="molecule type" value="Genomic_DNA"/>
</dbReference>
<feature type="compositionally biased region" description="Polar residues" evidence="1">
    <location>
        <begin position="1"/>
        <end position="52"/>
    </location>
</feature>
<feature type="domain" description="Peroxin/Ferlin" evidence="2">
    <location>
        <begin position="213"/>
        <end position="248"/>
    </location>
</feature>
<evidence type="ECO:0000313" key="4">
    <source>
        <dbReference type="Proteomes" id="UP000191672"/>
    </source>
</evidence>
<proteinExistence type="predicted"/>
<reference evidence="4" key="1">
    <citation type="journal article" date="2017" name="Nat. Microbiol.">
        <title>Global analysis of biosynthetic gene clusters reveals vast potential of secondary metabolite production in Penicillium species.</title>
        <authorList>
            <person name="Nielsen J.C."/>
            <person name="Grijseels S."/>
            <person name="Prigent S."/>
            <person name="Ji B."/>
            <person name="Dainat J."/>
            <person name="Nielsen K.F."/>
            <person name="Frisvad J.C."/>
            <person name="Workman M."/>
            <person name="Nielsen J."/>
        </authorList>
    </citation>
    <scope>NUCLEOTIDE SEQUENCE [LARGE SCALE GENOMIC DNA]</scope>
    <source>
        <strain evidence="4">IBT 31811</strain>
    </source>
</reference>
<dbReference type="InterPro" id="IPR011990">
    <property type="entry name" value="TPR-like_helical_dom_sf"/>
</dbReference>